<dbReference type="Proteomes" id="UP000001034">
    <property type="component" value="Segment"/>
</dbReference>
<sequence length="446" mass="51027">MTKVDWDFLKSQLESIFTCPSTGFGTPIEWTGIARPDRFSVPPHHMRWWCTVALKAIVRQVWDKPDHWAVVRVADGEVRRVLSMPRTVLCTARHLYIQQWLETHYSRPRDLSPISYEQACAGASTLLQTADRKSDIVFTDTMLLGTFRQQPSVEDSELYDLRLALTPAVLEYAGHALRNCLREDYEAYFKGRHVLILTQHQSSTVLGVSHTHKDLSLFDEVSLSMCLFWQRPRGWKNVLCPITMPERLDVVLNHPLPAGPCMGDRIRCIQYFDLRKSTEVMVVQSRRRRAVRRLAPLLQGLDSATDLICGQPTVLPELQSQSRIHRQGAREPLVVNYVYPHQQQVVASISQRSGGIPSGEMLVTGSRVGRTVLSMTEEQRRRVLGLSVDRSPMEARLPAPNPTPDQDLVQDIHQTVARWNHLRDYTILMMDEAPRPRRPRTNNSQS</sequence>
<name>B2ZXT1_9CAUD</name>
<dbReference type="KEGG" id="vg:6369903"/>
<reference evidence="1 2" key="1">
    <citation type="journal article" date="2010" name="Virology">
        <title>A jumbo phage infecting the phytopathogen Ralstonia solanacearum defines a new lineage of the Myoviridae family.</title>
        <authorList>
            <person name="Yamada T."/>
            <person name="Satoh S."/>
            <person name="Ishikawa H."/>
            <person name="Fujiwara A."/>
            <person name="Kawasaki T."/>
            <person name="Fujie M."/>
            <person name="Ogata H."/>
        </authorList>
    </citation>
    <scope>NUCLEOTIDE SEQUENCE [LARGE SCALE GENOMIC DNA]</scope>
</reference>
<proteinExistence type="predicted"/>
<evidence type="ECO:0000313" key="2">
    <source>
        <dbReference type="Proteomes" id="UP000001034"/>
    </source>
</evidence>
<protein>
    <submittedName>
        <fullName evidence="1">Uncharacterized protein</fullName>
    </submittedName>
</protein>
<dbReference type="EMBL" id="AB366653">
    <property type="protein sequence ID" value="BAG41487.1"/>
    <property type="molecule type" value="Genomic_DNA"/>
</dbReference>
<organism evidence="1 2">
    <name type="scientific">Ralstonia phage phiRSL1</name>
    <dbReference type="NCBI Taxonomy" id="1980924"/>
    <lineage>
        <taxon>Viruses</taxon>
        <taxon>Duplodnaviria</taxon>
        <taxon>Heunggongvirae</taxon>
        <taxon>Uroviricota</taxon>
        <taxon>Caudoviricetes</taxon>
        <taxon>Mieseafarmvirus</taxon>
        <taxon>Mieseafarmvirus RSL1</taxon>
    </lineage>
</organism>
<dbReference type="GeneID" id="6369903"/>
<evidence type="ECO:0000313" key="1">
    <source>
        <dbReference type="EMBL" id="BAG41487.1"/>
    </source>
</evidence>
<keyword evidence="2" id="KW-1185">Reference proteome</keyword>
<accession>B2ZXT1</accession>
<dbReference type="RefSeq" id="YP_001949917.1">
    <property type="nucleotide sequence ID" value="NC_010811.2"/>
</dbReference>